<feature type="binding site" evidence="6">
    <location>
        <position position="241"/>
    </location>
    <ligand>
        <name>a divalent metal cation</name>
        <dbReference type="ChEBI" id="CHEBI:60240"/>
        <label>2</label>
        <note>catalytic</note>
    </ligand>
</feature>
<dbReference type="GO" id="GO:0070006">
    <property type="term" value="F:metalloaminopeptidase activity"/>
    <property type="evidence" value="ECO:0007669"/>
    <property type="project" value="UniProtKB-UniRule"/>
</dbReference>
<dbReference type="GO" id="GO:0004239">
    <property type="term" value="F:initiator methionyl aminopeptidase activity"/>
    <property type="evidence" value="ECO:0007669"/>
    <property type="project" value="UniProtKB-UniRule"/>
</dbReference>
<evidence type="ECO:0000256" key="4">
    <source>
        <dbReference type="ARBA" id="ARBA00022723"/>
    </source>
</evidence>
<dbReference type="Gene3D" id="3.90.230.10">
    <property type="entry name" value="Creatinase/methionine aminopeptidase superfamily"/>
    <property type="match status" value="1"/>
</dbReference>
<dbReference type="PANTHER" id="PTHR43330">
    <property type="entry name" value="METHIONINE AMINOPEPTIDASE"/>
    <property type="match status" value="1"/>
</dbReference>
<dbReference type="EC" id="3.4.11.18" evidence="6 7"/>
<comment type="cofactor">
    <cofactor evidence="6">
        <name>Co(2+)</name>
        <dbReference type="ChEBI" id="CHEBI:48828"/>
    </cofactor>
    <cofactor evidence="6">
        <name>Zn(2+)</name>
        <dbReference type="ChEBI" id="CHEBI:29105"/>
    </cofactor>
    <cofactor evidence="6">
        <name>Mn(2+)</name>
        <dbReference type="ChEBI" id="CHEBI:29035"/>
    </cofactor>
    <cofactor evidence="6">
        <name>Fe(2+)</name>
        <dbReference type="ChEBI" id="CHEBI:29033"/>
    </cofactor>
    <text evidence="6">Binds 2 divalent metal cations per subunit. Has a high-affinity and a low affinity metal-binding site. The true nature of the physiological cofactor is under debate. The enzyme is active with cobalt, zinc, manganese or divalent iron ions. Most likely, methionine aminopeptidases function as mononuclear Fe(2+)-metalloproteases under physiological conditions, and the catalytically relevant metal-binding site has been assigned to the histidine-containing high-affinity site.</text>
</comment>
<feature type="binding site" evidence="6">
    <location>
        <position position="208"/>
    </location>
    <ligand>
        <name>a divalent metal cation</name>
        <dbReference type="ChEBI" id="CHEBI:60240"/>
        <label>2</label>
        <note>catalytic</note>
    </ligand>
</feature>
<evidence type="ECO:0000256" key="2">
    <source>
        <dbReference type="ARBA" id="ARBA00022438"/>
    </source>
</evidence>
<dbReference type="PRINTS" id="PR00599">
    <property type="entry name" value="MAPEPTIDASE"/>
</dbReference>
<dbReference type="InterPro" id="IPR002467">
    <property type="entry name" value="Pept_M24A_MAP1"/>
</dbReference>
<protein>
    <recommendedName>
        <fullName evidence="6 7">Methionine aminopeptidase</fullName>
        <shortName evidence="6">MAP</shortName>
        <shortName evidence="6">MetAP</shortName>
        <ecNumber evidence="6 7">3.4.11.18</ecNumber>
    </recommendedName>
    <alternativeName>
        <fullName evidence="6">Peptidase M</fullName>
    </alternativeName>
</protein>
<dbReference type="GO" id="GO:0046872">
    <property type="term" value="F:metal ion binding"/>
    <property type="evidence" value="ECO:0007669"/>
    <property type="project" value="UniProtKB-UniRule"/>
</dbReference>
<dbReference type="InterPro" id="IPR001714">
    <property type="entry name" value="Pept_M24_MAP"/>
</dbReference>
<evidence type="ECO:0000256" key="6">
    <source>
        <dbReference type="HAMAP-Rule" id="MF_01974"/>
    </source>
</evidence>
<dbReference type="InterPro" id="IPR000994">
    <property type="entry name" value="Pept_M24"/>
</dbReference>
<dbReference type="Proteomes" id="UP000260665">
    <property type="component" value="Unassembled WGS sequence"/>
</dbReference>
<feature type="binding site" evidence="6">
    <location>
        <position position="241"/>
    </location>
    <ligand>
        <name>a divalent metal cation</name>
        <dbReference type="ChEBI" id="CHEBI:60240"/>
        <label>1</label>
    </ligand>
</feature>
<evidence type="ECO:0000256" key="5">
    <source>
        <dbReference type="ARBA" id="ARBA00022801"/>
    </source>
</evidence>
<name>A0A3E1RGY9_9BURK</name>
<feature type="binding site" evidence="6">
    <location>
        <position position="84"/>
    </location>
    <ligand>
        <name>substrate</name>
    </ligand>
</feature>
<evidence type="ECO:0000259" key="8">
    <source>
        <dbReference type="Pfam" id="PF00557"/>
    </source>
</evidence>
<dbReference type="NCBIfam" id="TIGR00500">
    <property type="entry name" value="met_pdase_I"/>
    <property type="match status" value="1"/>
</dbReference>
<sequence>MTITYKDAQGIEGMRIAGRLTAEVLDYLAPFVKPGVTTNELDKLAHDYIVDVQKAIPAPLNYTGGGNTPYPKSICTSINHQVCHGIPNDKQLKKGDIVNVDVTVIKDGWHGDSSRMYAVGDASIAAKRLCSLTYDAMWHGIKMVRPGIHLGDIGHAIQVFAERNGFSVVREFCGHGIGQGFHEEPQVLHYGRPGTLDKLVEGMTFTIEPMINAGKRDIKDGPEKDGWSIVTKDHSLSAQWEHTVLVTPTGYEVLTLSAASPPIPAFVAEYAQAATASKP</sequence>
<evidence type="ECO:0000256" key="7">
    <source>
        <dbReference type="RuleBase" id="RU003653"/>
    </source>
</evidence>
<keyword evidence="5 6" id="KW-0378">Hydrolase</keyword>
<accession>A0A3E1RGY9</accession>
<dbReference type="GO" id="GO:0005829">
    <property type="term" value="C:cytosol"/>
    <property type="evidence" value="ECO:0007669"/>
    <property type="project" value="TreeGrafter"/>
</dbReference>
<reference evidence="9 10" key="1">
    <citation type="submission" date="2018-05" db="EMBL/GenBank/DDBJ databases">
        <title>Rhodoferax soyangensis sp.nov., isolated from an oligotrophic freshwater lake.</title>
        <authorList>
            <person name="Park M."/>
        </authorList>
    </citation>
    <scope>NUCLEOTIDE SEQUENCE [LARGE SCALE GENOMIC DNA]</scope>
    <source>
        <strain evidence="9 10">IMCC26218</strain>
    </source>
</reference>
<feature type="binding site" evidence="6">
    <location>
        <position position="112"/>
    </location>
    <ligand>
        <name>a divalent metal cation</name>
        <dbReference type="ChEBI" id="CHEBI:60240"/>
        <label>2</label>
        <note>catalytic</note>
    </ligand>
</feature>
<keyword evidence="4 6" id="KW-0479">Metal-binding</keyword>
<dbReference type="EMBL" id="QFZK01000001">
    <property type="protein sequence ID" value="RFO98647.1"/>
    <property type="molecule type" value="Genomic_DNA"/>
</dbReference>
<dbReference type="InterPro" id="IPR036005">
    <property type="entry name" value="Creatinase/aminopeptidase-like"/>
</dbReference>
<comment type="similarity">
    <text evidence="6">Belongs to the peptidase M24A family. Methionine aminopeptidase type 1 subfamily.</text>
</comment>
<dbReference type="PROSITE" id="PS00680">
    <property type="entry name" value="MAP_1"/>
    <property type="match status" value="1"/>
</dbReference>
<feature type="binding site" evidence="6">
    <location>
        <position position="112"/>
    </location>
    <ligand>
        <name>a divalent metal cation</name>
        <dbReference type="ChEBI" id="CHEBI:60240"/>
        <label>1</label>
    </ligand>
</feature>
<comment type="function">
    <text evidence="1 6">Removes the N-terminal methionine from nascent proteins. The N-terminal methionine is often cleaved when the second residue in the primary sequence is small and uncharged (Met-Ala-, Cys, Gly, Pro, Ser, Thr, or Val). Requires deformylation of the N(alpha)-formylated initiator methionine before it can be hydrolyzed.</text>
</comment>
<evidence type="ECO:0000256" key="3">
    <source>
        <dbReference type="ARBA" id="ARBA00022670"/>
    </source>
</evidence>
<gene>
    <name evidence="6" type="primary">map</name>
    <name evidence="9" type="ORF">DIC66_01815</name>
</gene>
<organism evidence="9 10">
    <name type="scientific">Rhodoferax lacus</name>
    <dbReference type="NCBI Taxonomy" id="2184758"/>
    <lineage>
        <taxon>Bacteria</taxon>
        <taxon>Pseudomonadati</taxon>
        <taxon>Pseudomonadota</taxon>
        <taxon>Betaproteobacteria</taxon>
        <taxon>Burkholderiales</taxon>
        <taxon>Comamonadaceae</taxon>
        <taxon>Rhodoferax</taxon>
    </lineage>
</organism>
<dbReference type="NCBIfam" id="NF008970">
    <property type="entry name" value="PRK12318.1"/>
    <property type="match status" value="1"/>
</dbReference>
<dbReference type="HAMAP" id="MF_01974">
    <property type="entry name" value="MetAP_1"/>
    <property type="match status" value="1"/>
</dbReference>
<comment type="subunit">
    <text evidence="6">Monomer.</text>
</comment>
<proteinExistence type="inferred from homology"/>
<keyword evidence="2 6" id="KW-0031">Aminopeptidase</keyword>
<feature type="binding site" evidence="6">
    <location>
        <position position="175"/>
    </location>
    <ligand>
        <name>a divalent metal cation</name>
        <dbReference type="ChEBI" id="CHEBI:60240"/>
        <label>2</label>
        <note>catalytic</note>
    </ligand>
</feature>
<evidence type="ECO:0000313" key="10">
    <source>
        <dbReference type="Proteomes" id="UP000260665"/>
    </source>
</evidence>
<feature type="binding site" evidence="6">
    <location>
        <position position="101"/>
    </location>
    <ligand>
        <name>a divalent metal cation</name>
        <dbReference type="ChEBI" id="CHEBI:60240"/>
        <label>1</label>
    </ligand>
</feature>
<comment type="catalytic activity">
    <reaction evidence="6 7">
        <text>Release of N-terminal amino acids, preferentially methionine, from peptides and arylamides.</text>
        <dbReference type="EC" id="3.4.11.18"/>
    </reaction>
</comment>
<evidence type="ECO:0000313" key="9">
    <source>
        <dbReference type="EMBL" id="RFO98647.1"/>
    </source>
</evidence>
<comment type="caution">
    <text evidence="9">The sequence shown here is derived from an EMBL/GenBank/DDBJ whole genome shotgun (WGS) entry which is preliminary data.</text>
</comment>
<dbReference type="GO" id="GO:0006508">
    <property type="term" value="P:proteolysis"/>
    <property type="evidence" value="ECO:0007669"/>
    <property type="project" value="UniProtKB-KW"/>
</dbReference>
<dbReference type="AlphaFoldDB" id="A0A3E1RGY9"/>
<feature type="binding site" evidence="6">
    <location>
        <position position="182"/>
    </location>
    <ligand>
        <name>substrate</name>
    </ligand>
</feature>
<evidence type="ECO:0000256" key="1">
    <source>
        <dbReference type="ARBA" id="ARBA00002521"/>
    </source>
</evidence>
<dbReference type="SUPFAM" id="SSF55920">
    <property type="entry name" value="Creatinase/aminopeptidase"/>
    <property type="match status" value="1"/>
</dbReference>
<dbReference type="Pfam" id="PF00557">
    <property type="entry name" value="Peptidase_M24"/>
    <property type="match status" value="1"/>
</dbReference>
<dbReference type="CDD" id="cd01086">
    <property type="entry name" value="MetAP1"/>
    <property type="match status" value="1"/>
</dbReference>
<feature type="domain" description="Peptidase M24" evidence="8">
    <location>
        <begin position="12"/>
        <end position="248"/>
    </location>
</feature>
<keyword evidence="3 6" id="KW-0645">Protease</keyword>
<dbReference type="OrthoDB" id="9802055at2"/>
<dbReference type="PANTHER" id="PTHR43330:SF27">
    <property type="entry name" value="METHIONINE AMINOPEPTIDASE"/>
    <property type="match status" value="1"/>
</dbReference>
<keyword evidence="10" id="KW-1185">Reference proteome</keyword>
<dbReference type="RefSeq" id="WP_117173447.1">
    <property type="nucleotide sequence ID" value="NZ_QFZK01000001.1"/>
</dbReference>